<comment type="caution">
    <text evidence="7">The sequence shown here is derived from an EMBL/GenBank/DDBJ whole genome shotgun (WGS) entry which is preliminary data.</text>
</comment>
<evidence type="ECO:0000313" key="8">
    <source>
        <dbReference type="Proteomes" id="UP001055712"/>
    </source>
</evidence>
<dbReference type="GO" id="GO:0005634">
    <property type="term" value="C:nucleus"/>
    <property type="evidence" value="ECO:0007669"/>
    <property type="project" value="UniProtKB-SubCell"/>
</dbReference>
<feature type="domain" description="Essential protein Yae1 N-terminal" evidence="6">
    <location>
        <begin position="38"/>
        <end position="74"/>
    </location>
</feature>
<keyword evidence="4" id="KW-0539">Nucleus</keyword>
<reference evidence="7" key="2">
    <citation type="submission" date="2020-11" db="EMBL/GenBank/DDBJ databases">
        <authorList>
            <person name="Cecchin M."/>
            <person name="Marcolungo L."/>
            <person name="Rossato M."/>
            <person name="Girolomoni L."/>
            <person name="Cosentino E."/>
            <person name="Cuine S."/>
            <person name="Li-Beisson Y."/>
            <person name="Delledonne M."/>
            <person name="Ballottari M."/>
        </authorList>
    </citation>
    <scope>NUCLEOTIDE SEQUENCE</scope>
    <source>
        <strain evidence="7">211/11P</strain>
        <tissue evidence="7">Whole cell</tissue>
    </source>
</reference>
<proteinExistence type="predicted"/>
<feature type="region of interest" description="Disordered" evidence="5">
    <location>
        <begin position="1"/>
        <end position="45"/>
    </location>
</feature>
<dbReference type="EMBL" id="SIDB01000001">
    <property type="protein sequence ID" value="KAI3438103.1"/>
    <property type="molecule type" value="Genomic_DNA"/>
</dbReference>
<evidence type="ECO:0000313" key="7">
    <source>
        <dbReference type="EMBL" id="KAI3438103.1"/>
    </source>
</evidence>
<dbReference type="PANTHER" id="PTHR18829:SF0">
    <property type="entry name" value="PROTEIN YAE1 HOMOLOG"/>
    <property type="match status" value="1"/>
</dbReference>
<reference evidence="7" key="1">
    <citation type="journal article" date="2019" name="Plant J.">
        <title>Chlorella vulgaris genome assembly and annotation reveals the molecular basis for metabolic acclimation to high light conditions.</title>
        <authorList>
            <person name="Cecchin M."/>
            <person name="Marcolungo L."/>
            <person name="Rossato M."/>
            <person name="Girolomoni L."/>
            <person name="Cosentino E."/>
            <person name="Cuine S."/>
            <person name="Li-Beisson Y."/>
            <person name="Delledonne M."/>
            <person name="Ballottari M."/>
        </authorList>
    </citation>
    <scope>NUCLEOTIDE SEQUENCE</scope>
    <source>
        <strain evidence="7">211/11P</strain>
    </source>
</reference>
<evidence type="ECO:0000256" key="3">
    <source>
        <dbReference type="ARBA" id="ARBA00022490"/>
    </source>
</evidence>
<dbReference type="OrthoDB" id="20086at2759"/>
<gene>
    <name evidence="7" type="ORF">D9Q98_000545</name>
</gene>
<evidence type="ECO:0000256" key="4">
    <source>
        <dbReference type="ARBA" id="ARBA00023242"/>
    </source>
</evidence>
<evidence type="ECO:0000259" key="6">
    <source>
        <dbReference type="Pfam" id="PF09811"/>
    </source>
</evidence>
<sequence length="167" mass="17587">MNGLDDVWGDDEGAEQGGASDQLDREWQARREEHFSSGYREGLEAGKQETVQEGFDQGYQQGSAAGFECGAARGAAATLEALAARLPGLSSKLREVQQQQQQQQQGGGQQLAEMPFQQLQREVCAGLMAAGAGVGPTSKVHATVQAVHHTLQVSGLQPLRGAAVGGK</sequence>
<accession>A0A9D4TYG3</accession>
<dbReference type="InterPro" id="IPR019191">
    <property type="entry name" value="Essential_protein_Yae1_N"/>
</dbReference>
<organism evidence="7 8">
    <name type="scientific">Chlorella vulgaris</name>
    <name type="common">Green alga</name>
    <dbReference type="NCBI Taxonomy" id="3077"/>
    <lineage>
        <taxon>Eukaryota</taxon>
        <taxon>Viridiplantae</taxon>
        <taxon>Chlorophyta</taxon>
        <taxon>core chlorophytes</taxon>
        <taxon>Trebouxiophyceae</taxon>
        <taxon>Chlorellales</taxon>
        <taxon>Chlorellaceae</taxon>
        <taxon>Chlorella clade</taxon>
        <taxon>Chlorella</taxon>
    </lineage>
</organism>
<name>A0A9D4TYG3_CHLVU</name>
<feature type="compositionally biased region" description="Basic and acidic residues" evidence="5">
    <location>
        <begin position="22"/>
        <end position="45"/>
    </location>
</feature>
<keyword evidence="3" id="KW-0963">Cytoplasm</keyword>
<dbReference type="Pfam" id="PF09811">
    <property type="entry name" value="Yae1_N"/>
    <property type="match status" value="1"/>
</dbReference>
<evidence type="ECO:0000256" key="1">
    <source>
        <dbReference type="ARBA" id="ARBA00004123"/>
    </source>
</evidence>
<dbReference type="GO" id="GO:0005737">
    <property type="term" value="C:cytoplasm"/>
    <property type="evidence" value="ECO:0007669"/>
    <property type="project" value="UniProtKB-SubCell"/>
</dbReference>
<dbReference type="Proteomes" id="UP001055712">
    <property type="component" value="Unassembled WGS sequence"/>
</dbReference>
<protein>
    <recommendedName>
        <fullName evidence="6">Essential protein Yae1 N-terminal domain-containing protein</fullName>
    </recommendedName>
</protein>
<evidence type="ECO:0000256" key="2">
    <source>
        <dbReference type="ARBA" id="ARBA00004496"/>
    </source>
</evidence>
<dbReference type="InterPro" id="IPR038881">
    <property type="entry name" value="Yae1-like"/>
</dbReference>
<dbReference type="AlphaFoldDB" id="A0A9D4TYG3"/>
<evidence type="ECO:0000256" key="5">
    <source>
        <dbReference type="SAM" id="MobiDB-lite"/>
    </source>
</evidence>
<dbReference type="PANTHER" id="PTHR18829">
    <property type="entry name" value="PROTEIN YAE1 HOMOLOG"/>
    <property type="match status" value="1"/>
</dbReference>
<keyword evidence="8" id="KW-1185">Reference proteome</keyword>
<comment type="subcellular location">
    <subcellularLocation>
        <location evidence="2">Cytoplasm</location>
    </subcellularLocation>
    <subcellularLocation>
        <location evidence="1">Nucleus</location>
    </subcellularLocation>
</comment>